<evidence type="ECO:0000313" key="1">
    <source>
        <dbReference type="EMBL" id="ELT92852.1"/>
    </source>
</evidence>
<protein>
    <recommendedName>
        <fullName evidence="4">MULE transposase domain-containing protein</fullName>
    </recommendedName>
</protein>
<evidence type="ECO:0000313" key="3">
    <source>
        <dbReference type="Proteomes" id="UP000014760"/>
    </source>
</evidence>
<keyword evidence="3" id="KW-1185">Reference proteome</keyword>
<dbReference type="STRING" id="283909.R7THD8"/>
<accession>R7THD8</accession>
<evidence type="ECO:0008006" key="4">
    <source>
        <dbReference type="Google" id="ProtNLM"/>
    </source>
</evidence>
<dbReference type="EnsemblMetazoa" id="CapteT78515">
    <property type="protein sequence ID" value="CapteP78515"/>
    <property type="gene ID" value="CapteG78515"/>
</dbReference>
<feature type="non-terminal residue" evidence="1">
    <location>
        <position position="1"/>
    </location>
</feature>
<reference evidence="3" key="1">
    <citation type="submission" date="2012-12" db="EMBL/GenBank/DDBJ databases">
        <authorList>
            <person name="Hellsten U."/>
            <person name="Grimwood J."/>
            <person name="Chapman J.A."/>
            <person name="Shapiro H."/>
            <person name="Aerts A."/>
            <person name="Otillar R.P."/>
            <person name="Terry A.Y."/>
            <person name="Boore J.L."/>
            <person name="Simakov O."/>
            <person name="Marletaz F."/>
            <person name="Cho S.-J."/>
            <person name="Edsinger-Gonzales E."/>
            <person name="Havlak P."/>
            <person name="Kuo D.-H."/>
            <person name="Larsson T."/>
            <person name="Lv J."/>
            <person name="Arendt D."/>
            <person name="Savage R."/>
            <person name="Osoegawa K."/>
            <person name="de Jong P."/>
            <person name="Lindberg D.R."/>
            <person name="Seaver E.C."/>
            <person name="Weisblat D.A."/>
            <person name="Putnam N.H."/>
            <person name="Grigoriev I.V."/>
            <person name="Rokhsar D.S."/>
        </authorList>
    </citation>
    <scope>NUCLEOTIDE SEQUENCE</scope>
    <source>
        <strain evidence="3">I ESC-2004</strain>
    </source>
</reference>
<gene>
    <name evidence="1" type="ORF">CAPTEDRAFT_78515</name>
</gene>
<evidence type="ECO:0000313" key="2">
    <source>
        <dbReference type="EnsemblMetazoa" id="CapteP78515"/>
    </source>
</evidence>
<sequence length="147" mass="17043">RADTPGHCAKYGTYSFMELNLNRILDVQVVPSIIFSEPIQYMFDYICLQSNEVRGSYHMEKEGLIRCLDTVMGHDLQIGTIVTDRHRQIAKFIREELQGVIHRFDVWHVVKGFSKKWESTSKLKGCQDLSLWTKSVVNHMYWSAASS</sequence>
<dbReference type="AlphaFoldDB" id="R7THD8"/>
<dbReference type="Proteomes" id="UP000014760">
    <property type="component" value="Unassembled WGS sequence"/>
</dbReference>
<reference evidence="1 3" key="2">
    <citation type="journal article" date="2013" name="Nature">
        <title>Insights into bilaterian evolution from three spiralian genomes.</title>
        <authorList>
            <person name="Simakov O."/>
            <person name="Marletaz F."/>
            <person name="Cho S.J."/>
            <person name="Edsinger-Gonzales E."/>
            <person name="Havlak P."/>
            <person name="Hellsten U."/>
            <person name="Kuo D.H."/>
            <person name="Larsson T."/>
            <person name="Lv J."/>
            <person name="Arendt D."/>
            <person name="Savage R."/>
            <person name="Osoegawa K."/>
            <person name="de Jong P."/>
            <person name="Grimwood J."/>
            <person name="Chapman J.A."/>
            <person name="Shapiro H."/>
            <person name="Aerts A."/>
            <person name="Otillar R.P."/>
            <person name="Terry A.Y."/>
            <person name="Boore J.L."/>
            <person name="Grigoriev I.V."/>
            <person name="Lindberg D.R."/>
            <person name="Seaver E.C."/>
            <person name="Weisblat D.A."/>
            <person name="Putnam N.H."/>
            <person name="Rokhsar D.S."/>
        </authorList>
    </citation>
    <scope>NUCLEOTIDE SEQUENCE</scope>
    <source>
        <strain evidence="1 3">I ESC-2004</strain>
    </source>
</reference>
<feature type="non-terminal residue" evidence="1">
    <location>
        <position position="147"/>
    </location>
</feature>
<name>R7THD8_CAPTE</name>
<dbReference type="EMBL" id="KB309980">
    <property type="protein sequence ID" value="ELT92852.1"/>
    <property type="molecule type" value="Genomic_DNA"/>
</dbReference>
<dbReference type="OrthoDB" id="5973657at2759"/>
<dbReference type="PANTHER" id="PTHR31751:SF44">
    <property type="entry name" value="SI:CH211-211K8.4-RELATED"/>
    <property type="match status" value="1"/>
</dbReference>
<dbReference type="HOGENOM" id="CLU_1772712_0_0_1"/>
<reference evidence="2" key="3">
    <citation type="submission" date="2015-06" db="UniProtKB">
        <authorList>
            <consortium name="EnsemblMetazoa"/>
        </authorList>
    </citation>
    <scope>IDENTIFICATION</scope>
</reference>
<proteinExistence type="predicted"/>
<dbReference type="PANTHER" id="PTHR31751">
    <property type="entry name" value="SI:CH211-108C17.2-RELATED-RELATED"/>
    <property type="match status" value="1"/>
</dbReference>
<organism evidence="1">
    <name type="scientific">Capitella teleta</name>
    <name type="common">Polychaete worm</name>
    <dbReference type="NCBI Taxonomy" id="283909"/>
    <lineage>
        <taxon>Eukaryota</taxon>
        <taxon>Metazoa</taxon>
        <taxon>Spiralia</taxon>
        <taxon>Lophotrochozoa</taxon>
        <taxon>Annelida</taxon>
        <taxon>Polychaeta</taxon>
        <taxon>Sedentaria</taxon>
        <taxon>Scolecida</taxon>
        <taxon>Capitellidae</taxon>
        <taxon>Capitella</taxon>
    </lineage>
</organism>
<dbReference type="OMA" id="CNEPCAR"/>
<dbReference type="EMBL" id="AMQN01013145">
    <property type="status" value="NOT_ANNOTATED_CDS"/>
    <property type="molecule type" value="Genomic_DNA"/>
</dbReference>